<keyword evidence="2" id="KW-0472">Membrane</keyword>
<dbReference type="Pfam" id="PF18073">
    <property type="entry name" value="Zn_ribbon_LapB"/>
    <property type="match status" value="1"/>
</dbReference>
<evidence type="ECO:0000259" key="3">
    <source>
        <dbReference type="Pfam" id="PF18073"/>
    </source>
</evidence>
<keyword evidence="2" id="KW-1003">Cell membrane</keyword>
<evidence type="ECO:0000313" key="4">
    <source>
        <dbReference type="EMBL" id="XAF52440.1"/>
    </source>
</evidence>
<keyword evidence="2" id="KW-0997">Cell inner membrane</keyword>
<reference evidence="4 5" key="1">
    <citation type="submission" date="2024-04" db="EMBL/GenBank/DDBJ databases">
        <title>Marinobacter sp. SBY-1.</title>
        <authorList>
            <person name="Pan C."/>
        </authorList>
    </citation>
    <scope>NUCLEOTIDE SEQUENCE [LARGE SCALE GENOMIC DNA]</scope>
    <source>
        <strain evidence="4 5">SBY-1</strain>
    </source>
</reference>
<dbReference type="EMBL" id="CP152380">
    <property type="protein sequence ID" value="XAF52440.1"/>
    <property type="molecule type" value="Genomic_DNA"/>
</dbReference>
<keyword evidence="1 2" id="KW-0479">Metal-binding</keyword>
<dbReference type="InterPro" id="IPR041166">
    <property type="entry name" value="Rubredoxin_2"/>
</dbReference>
<feature type="domain" description="LapB rubredoxin metal binding" evidence="3">
    <location>
        <begin position="355"/>
        <end position="382"/>
    </location>
</feature>
<comment type="subcellular location">
    <subcellularLocation>
        <location evidence="2">Cell inner membrane</location>
        <topology evidence="2">Single-pass membrane protein</topology>
        <orientation evidence="2">Cytoplasmic side</orientation>
    </subcellularLocation>
</comment>
<accession>A0ABZ3E0K1</accession>
<keyword evidence="2" id="KW-0408">Iron</keyword>
<feature type="binding site" evidence="2">
    <location>
        <position position="357"/>
    </location>
    <ligand>
        <name>Fe cation</name>
        <dbReference type="ChEBI" id="CHEBI:24875"/>
    </ligand>
</feature>
<keyword evidence="5" id="KW-1185">Reference proteome</keyword>
<protein>
    <recommendedName>
        <fullName evidence="2">Lipopolysaccharide assembly protein B</fullName>
    </recommendedName>
</protein>
<keyword evidence="2" id="KW-0677">Repeat</keyword>
<feature type="binding site" evidence="2">
    <location>
        <position position="371"/>
    </location>
    <ligand>
        <name>Fe cation</name>
        <dbReference type="ChEBI" id="CHEBI:24875"/>
    </ligand>
</feature>
<evidence type="ECO:0000256" key="1">
    <source>
        <dbReference type="ARBA" id="ARBA00022723"/>
    </source>
</evidence>
<gene>
    <name evidence="2 4" type="primary">lapB</name>
    <name evidence="4" type="ORF">AAGT77_10935</name>
</gene>
<keyword evidence="2" id="KW-1133">Transmembrane helix</keyword>
<feature type="binding site" evidence="2">
    <location>
        <position position="360"/>
    </location>
    <ligand>
        <name>Fe cation</name>
        <dbReference type="ChEBI" id="CHEBI:24875"/>
    </ligand>
</feature>
<dbReference type="SUPFAM" id="SSF48452">
    <property type="entry name" value="TPR-like"/>
    <property type="match status" value="1"/>
</dbReference>
<comment type="function">
    <text evidence="2">Modulates cellular lipopolysaccharide (LPS) levels by regulating LpxC, which is involved in lipid A biosynthesis. May act by modulating the proteolytic activity of FtsH towards LpxC. May also coordinate assembly of proteins involved in LPS synthesis at the plasma membrane.</text>
</comment>
<keyword evidence="2" id="KW-0812">Transmembrane</keyword>
<dbReference type="NCBIfam" id="NF008757">
    <property type="entry name" value="PRK11788.1-5"/>
    <property type="match status" value="1"/>
</dbReference>
<dbReference type="Proteomes" id="UP001445268">
    <property type="component" value="Chromosome"/>
</dbReference>
<sequence length="389" mass="44097">MEIVLQWLLLTVAVAAGWVVGRFGSQGKRRSRAISDEDSVRDRLQFLFTNYSDQAVDNFVQSLAVNKDTVSLHLSIGSHFRNKGETDRAILIHQNLLARPELPARYTPQVTLELAMDYLNAGLHDRAEALLHQLMGDREYGRRAATALIELYQQEREWEKAAQVAQTLTRSDADPAMVKTLAYITCELSDAALAKDDRWTAQKLAKEALDYDRSCVRATLLLMKQQVRQGNFREAGNQSLKVFDQNSEFGPEAIDRLMKLEREHGDVGRLVKKLRKLYEQYPSTSLLLALVESVERSFGRPAAIDLLRQELEIRPSVRGLLRLVEMAGYEKGMTTDEGRLVSRIGHLILANRPVYRCVSCGFSGQQLHWLCPSCKQWETVRPIQGVEAE</sequence>
<comment type="similarity">
    <text evidence="2">Belongs to the LapB family.</text>
</comment>
<proteinExistence type="inferred from homology"/>
<dbReference type="InterPro" id="IPR030865">
    <property type="entry name" value="LapB"/>
</dbReference>
<feature type="binding site" evidence="2">
    <location>
        <position position="374"/>
    </location>
    <ligand>
        <name>Fe cation</name>
        <dbReference type="ChEBI" id="CHEBI:24875"/>
    </ligand>
</feature>
<dbReference type="HAMAP" id="MF_00994">
    <property type="entry name" value="LPS_assembly_LapB"/>
    <property type="match status" value="1"/>
</dbReference>
<name>A0ABZ3E0K1_9GAMM</name>
<evidence type="ECO:0000256" key="2">
    <source>
        <dbReference type="HAMAP-Rule" id="MF_00994"/>
    </source>
</evidence>
<dbReference type="InterPro" id="IPR011990">
    <property type="entry name" value="TPR-like_helical_dom_sf"/>
</dbReference>
<organism evidence="4 5">
    <name type="scientific">Marinobacter alkaliphilus</name>
    <dbReference type="NCBI Taxonomy" id="254719"/>
    <lineage>
        <taxon>Bacteria</taxon>
        <taxon>Pseudomonadati</taxon>
        <taxon>Pseudomonadota</taxon>
        <taxon>Gammaproteobacteria</taxon>
        <taxon>Pseudomonadales</taxon>
        <taxon>Marinobacteraceae</taxon>
        <taxon>Marinobacter</taxon>
    </lineage>
</organism>
<feature type="topological domain" description="Cytoplasmic" evidence="2">
    <location>
        <begin position="22"/>
        <end position="389"/>
    </location>
</feature>
<keyword evidence="2" id="KW-0802">TPR repeat</keyword>
<dbReference type="Gene3D" id="1.25.40.10">
    <property type="entry name" value="Tetratricopeptide repeat domain"/>
    <property type="match status" value="1"/>
</dbReference>
<evidence type="ECO:0000313" key="5">
    <source>
        <dbReference type="Proteomes" id="UP001445268"/>
    </source>
</evidence>
<dbReference type="RefSeq" id="WP_342630591.1">
    <property type="nucleotide sequence ID" value="NZ_CP152380.1"/>
</dbReference>